<protein>
    <submittedName>
        <fullName evidence="1">Uncharacterized protein</fullName>
    </submittedName>
</protein>
<keyword evidence="2" id="KW-1185">Reference proteome</keyword>
<proteinExistence type="predicted"/>
<organism evidence="1 2">
    <name type="scientific">Colletotrichum truncatum</name>
    <name type="common">Anthracnose fungus</name>
    <name type="synonym">Colletotrichum capsici</name>
    <dbReference type="NCBI Taxonomy" id="5467"/>
    <lineage>
        <taxon>Eukaryota</taxon>
        <taxon>Fungi</taxon>
        <taxon>Dikarya</taxon>
        <taxon>Ascomycota</taxon>
        <taxon>Pezizomycotina</taxon>
        <taxon>Sordariomycetes</taxon>
        <taxon>Hypocreomycetidae</taxon>
        <taxon>Glomerellales</taxon>
        <taxon>Glomerellaceae</taxon>
        <taxon>Colletotrichum</taxon>
        <taxon>Colletotrichum truncatum species complex</taxon>
    </lineage>
</organism>
<name>A0ACC3Z669_COLTU</name>
<accession>A0ACC3Z669</accession>
<dbReference type="Proteomes" id="UP000805649">
    <property type="component" value="Unassembled WGS sequence"/>
</dbReference>
<comment type="caution">
    <text evidence="1">The sequence shown here is derived from an EMBL/GenBank/DDBJ whole genome shotgun (WGS) entry which is preliminary data.</text>
</comment>
<evidence type="ECO:0000313" key="2">
    <source>
        <dbReference type="Proteomes" id="UP000805649"/>
    </source>
</evidence>
<reference evidence="1 2" key="1">
    <citation type="journal article" date="2020" name="Phytopathology">
        <title>Genome Sequence Resources of Colletotrichum truncatum, C. plurivorum, C. musicola, and C. sojae: Four Species Pathogenic to Soybean (Glycine max).</title>
        <authorList>
            <person name="Rogerio F."/>
            <person name="Boufleur T.R."/>
            <person name="Ciampi-Guillardi M."/>
            <person name="Sukno S.A."/>
            <person name="Thon M.R."/>
            <person name="Massola Junior N.S."/>
            <person name="Baroncelli R."/>
        </authorList>
    </citation>
    <scope>NUCLEOTIDE SEQUENCE [LARGE SCALE GENOMIC DNA]</scope>
    <source>
        <strain evidence="1 2">CMES1059</strain>
    </source>
</reference>
<dbReference type="EMBL" id="VUJX02000003">
    <property type="protein sequence ID" value="KAL0939550.1"/>
    <property type="molecule type" value="Genomic_DNA"/>
</dbReference>
<gene>
    <name evidence="1" type="ORF">CTRU02_206160</name>
</gene>
<evidence type="ECO:0000313" key="1">
    <source>
        <dbReference type="EMBL" id="KAL0939550.1"/>
    </source>
</evidence>
<sequence length="116" mass="12381">MSLVFAPEEMEHTAYTSVNMRPDALTVGQTSNSDANARIKDFFKDPPYVIAAGDFPGDLTRKKAQRVDAVVEVIGLVAATGVFEAATPDQLADGRIPLANVQTEGLLEIGAQFDNA</sequence>